<accession>Q9APU8</accession>
<dbReference type="RefSeq" id="WP_172655201.1">
    <property type="nucleotide sequence ID" value="NZ_CP015650.1"/>
</dbReference>
<organism evidence="1">
    <name type="scientific">Pseudomonas aeruginosa</name>
    <dbReference type="NCBI Taxonomy" id="287"/>
    <lineage>
        <taxon>Bacteria</taxon>
        <taxon>Pseudomonadati</taxon>
        <taxon>Pseudomonadota</taxon>
        <taxon>Gammaproteobacteria</taxon>
        <taxon>Pseudomonadales</taxon>
        <taxon>Pseudomonadaceae</taxon>
        <taxon>Pseudomonas</taxon>
    </lineage>
</organism>
<reference evidence="1" key="1">
    <citation type="journal article" date="2001" name="J. Bacteriol.">
        <title>Identification of a genomic island present in the majority of pathogenic isolates of Pseudomonas aeruginosa.</title>
        <authorList>
            <person name="Liang X."/>
            <person name="Pham X.Q."/>
            <person name="Olson M.V."/>
            <person name="Lory S."/>
        </authorList>
    </citation>
    <scope>NUCLEOTIDE SEQUENCE</scope>
</reference>
<proteinExistence type="predicted"/>
<dbReference type="EMBL" id="AF241171">
    <property type="protein sequence ID" value="AAK01525.1"/>
    <property type="molecule type" value="Genomic_DNA"/>
</dbReference>
<protein>
    <submittedName>
        <fullName evidence="1">Uncharacterized protein</fullName>
    </submittedName>
</protein>
<name>Q9APU8_PSEAI</name>
<evidence type="ECO:0000313" key="1">
    <source>
        <dbReference type="EMBL" id="AAK01525.1"/>
    </source>
</evidence>
<sequence>MTESKGRALRGDFLIATSSLPGSKRCRWLHYAIMPFLCQALKGREDYNEEHPQRTELPLAAAQLRLLDHLIAFDWTKHLHRI</sequence>
<dbReference type="AlphaFoldDB" id="Q9APU8"/>